<dbReference type="PANTHER" id="PTHR10210">
    <property type="entry name" value="RIBOSE-PHOSPHATE DIPHOSPHOKINASE FAMILY MEMBER"/>
    <property type="match status" value="1"/>
</dbReference>
<feature type="domain" description="Ribose-phosphate pyrophosphokinase N-terminal" evidence="4">
    <location>
        <begin position="6"/>
        <end position="117"/>
    </location>
</feature>
<keyword evidence="6" id="KW-1185">Reference proteome</keyword>
<evidence type="ECO:0000259" key="3">
    <source>
        <dbReference type="Pfam" id="PF00156"/>
    </source>
</evidence>
<dbReference type="Pfam" id="PF13793">
    <property type="entry name" value="Pribosyltran_N"/>
    <property type="match status" value="1"/>
</dbReference>
<protein>
    <submittedName>
        <fullName evidence="5">Ribose-phosphate pyrophosphokinase</fullName>
    </submittedName>
</protein>
<organism evidence="5 6">
    <name type="scientific">Ramlibacter pallidus</name>
    <dbReference type="NCBI Taxonomy" id="2780087"/>
    <lineage>
        <taxon>Bacteria</taxon>
        <taxon>Pseudomonadati</taxon>
        <taxon>Pseudomonadota</taxon>
        <taxon>Betaproteobacteria</taxon>
        <taxon>Burkholderiales</taxon>
        <taxon>Comamonadaceae</taxon>
        <taxon>Ramlibacter</taxon>
    </lineage>
</organism>
<sequence>MTPLLLLALPGAEALARQLAGHLHCACEAVELHCYPDGEAGVRLPVEPGGRPVVLVAHLDHPDGKTLPLLFAADAARELGAAGVSLLAPYLPYMRQDDRFRPGEAITSRTFARVLSATFDAVVTVDPHLHRWPSLDAIYTTRTRVVAAAPAIADWLAREVPRPVIVGPDAESEQWVAAVAGRLGAPHVVMTKVRHGDRDVRVTLPEGAAGEDRTPVLLDDIISSGHTVATAARVLRDAGWPSPLCVGVHALVDEAGMALLKEAGVGRVVSCDTVPHATNAIGLAPLLAEAVREVCAAA</sequence>
<dbReference type="PANTHER" id="PTHR10210:SF41">
    <property type="entry name" value="RIBOSE-PHOSPHATE PYROPHOSPHOKINASE 1, CHLOROPLASTIC"/>
    <property type="match status" value="1"/>
</dbReference>
<accession>A0ABR9S442</accession>
<keyword evidence="1 2" id="KW-0545">Nucleotide biosynthesis</keyword>
<gene>
    <name evidence="5" type="ORF">IM787_12025</name>
</gene>
<dbReference type="NCBIfam" id="NF005537">
    <property type="entry name" value="PRK07199.1"/>
    <property type="match status" value="1"/>
</dbReference>
<evidence type="ECO:0000256" key="2">
    <source>
        <dbReference type="RuleBase" id="RU004324"/>
    </source>
</evidence>
<comment type="similarity">
    <text evidence="2">Belongs to the ribose-phosphate pyrophosphokinase family.</text>
</comment>
<evidence type="ECO:0000259" key="4">
    <source>
        <dbReference type="Pfam" id="PF13793"/>
    </source>
</evidence>
<comment type="caution">
    <text evidence="5">The sequence shown here is derived from an EMBL/GenBank/DDBJ whole genome shotgun (WGS) entry which is preliminary data.</text>
</comment>
<dbReference type="Proteomes" id="UP000806285">
    <property type="component" value="Unassembled WGS sequence"/>
</dbReference>
<dbReference type="NCBIfam" id="TIGR01251">
    <property type="entry name" value="ribP_PPkin"/>
    <property type="match status" value="1"/>
</dbReference>
<evidence type="ECO:0000313" key="6">
    <source>
        <dbReference type="Proteomes" id="UP000806285"/>
    </source>
</evidence>
<evidence type="ECO:0000256" key="1">
    <source>
        <dbReference type="ARBA" id="ARBA00022727"/>
    </source>
</evidence>
<feature type="domain" description="Phosphoribosyltransferase" evidence="3">
    <location>
        <begin position="152"/>
        <end position="279"/>
    </location>
</feature>
<reference evidence="5 6" key="1">
    <citation type="submission" date="2020-10" db="EMBL/GenBank/DDBJ databases">
        <title>Ramlibacter sp. HM2 16S ribosomal RNA gene Genome sequencing and assembly.</title>
        <authorList>
            <person name="Kang M."/>
        </authorList>
    </citation>
    <scope>NUCLEOTIDE SEQUENCE [LARGE SCALE GENOMIC DNA]</scope>
    <source>
        <strain evidence="5 6">HM2</strain>
    </source>
</reference>
<dbReference type="RefSeq" id="WP_193676876.1">
    <property type="nucleotide sequence ID" value="NZ_JADDIV010000003.1"/>
</dbReference>
<dbReference type="Pfam" id="PF00156">
    <property type="entry name" value="Pribosyltran"/>
    <property type="match status" value="1"/>
</dbReference>
<dbReference type="InterPro" id="IPR005946">
    <property type="entry name" value="Rib-P_diPkinase"/>
</dbReference>
<dbReference type="CDD" id="cd06223">
    <property type="entry name" value="PRTases_typeI"/>
    <property type="match status" value="1"/>
</dbReference>
<dbReference type="InterPro" id="IPR029057">
    <property type="entry name" value="PRTase-like"/>
</dbReference>
<dbReference type="SUPFAM" id="SSF53271">
    <property type="entry name" value="PRTase-like"/>
    <property type="match status" value="2"/>
</dbReference>
<proteinExistence type="inferred from homology"/>
<dbReference type="InterPro" id="IPR029099">
    <property type="entry name" value="Pribosyltran_N"/>
</dbReference>
<dbReference type="EMBL" id="JADDIV010000003">
    <property type="protein sequence ID" value="MBE7368277.1"/>
    <property type="molecule type" value="Genomic_DNA"/>
</dbReference>
<dbReference type="SMART" id="SM01400">
    <property type="entry name" value="Pribosyltran_N"/>
    <property type="match status" value="1"/>
</dbReference>
<dbReference type="Gene3D" id="3.40.50.2020">
    <property type="match status" value="2"/>
</dbReference>
<dbReference type="InterPro" id="IPR000836">
    <property type="entry name" value="PRTase_dom"/>
</dbReference>
<name>A0ABR9S442_9BURK</name>
<evidence type="ECO:0000313" key="5">
    <source>
        <dbReference type="EMBL" id="MBE7368277.1"/>
    </source>
</evidence>